<gene>
    <name evidence="3" type="ORF">CAAN4_E09340</name>
</gene>
<dbReference type="Pfam" id="PF00566">
    <property type="entry name" value="RabGAP-TBC"/>
    <property type="match status" value="2"/>
</dbReference>
<sequence length="769" mass="86534">MTNSPVDKPDLFGTASESVVSISSLGGNLHELPDVYIEKLIHKKFDDNPVSLIRQLSSDLESKERELILLRQEKFSREQLLIKLCGEYGNLSSIEIDRKLSSLRVERNADEVVVEMIGSAIKSELAQSSHQAPSITQSNNTSLSSQAGGSYKKKQAKDPQKNSDRGLHDREKIQRSHSTSRQSSTWLNTWFNEAGSPGAGRSWHSHSEESLLNMKDPNSSTSPRRPHSRSFPMPVNVPTLATRAPVELDSIDVRSEDLPPASASVDKYGFFNDIKRVTKESSVDLSVDPAISRSTHITTSTLSSDPVDLNEPPLADSSLELPNLLSATHPVIQSASIHTTTHATALPHPTDTSATMKLKQISKQHDEKTQQYHDQWETYFKGLLRDHYDTPTSDLFKDIFKGNLVKLDKYIHPGQPSTLENNPQPDSITVEYRTLHKLINKIGIPAPYRPLLWLELSHAKDLKVPGEFDRLVKVATTSEDPVVLSNLNQVNLDLHRTMPSNVFFNDLINGQPGPNYYRLQKILYAFVVYKSSIGYCQGMNKIISNLLLGINNKLSEEDIFWIWVGFVDDLLPCYTPINNATSFPQSSGTLSNSSASMKSKVAPTTSSSSSVSIGSPTSFFQSLPQISIDQSILADYFFPKFMPQLFAHLQRIGIQLEYITLNWWVSVFTENCLPLEIWIKVFDNLLVSNIELKLFSLSLALFKNFESLLLKIDNADEVYLVMKNLNQNSSTKRNLKYVELMEISKGFEKKIDLEEISRERKQLARPLRR</sequence>
<protein>
    <recommendedName>
        <fullName evidence="2">Rab-GAP TBC domain-containing protein</fullName>
    </recommendedName>
</protein>
<evidence type="ECO:0000256" key="1">
    <source>
        <dbReference type="SAM" id="MobiDB-lite"/>
    </source>
</evidence>
<evidence type="ECO:0000259" key="2">
    <source>
        <dbReference type="PROSITE" id="PS50086"/>
    </source>
</evidence>
<accession>A0ABP0EGG7</accession>
<dbReference type="InterPro" id="IPR050302">
    <property type="entry name" value="Rab_GAP_TBC_domain"/>
</dbReference>
<feature type="compositionally biased region" description="Basic and acidic residues" evidence="1">
    <location>
        <begin position="156"/>
        <end position="174"/>
    </location>
</feature>
<evidence type="ECO:0000313" key="4">
    <source>
        <dbReference type="Proteomes" id="UP001497600"/>
    </source>
</evidence>
<dbReference type="InterPro" id="IPR000195">
    <property type="entry name" value="Rab-GAP-TBC_dom"/>
</dbReference>
<dbReference type="PANTHER" id="PTHR47219:SF20">
    <property type="entry name" value="TBC1 DOMAIN FAMILY MEMBER 2B"/>
    <property type="match status" value="1"/>
</dbReference>
<dbReference type="Gene3D" id="1.10.8.270">
    <property type="entry name" value="putative rabgap domain of human tbc1 domain family member 14 like domains"/>
    <property type="match status" value="1"/>
</dbReference>
<feature type="region of interest" description="Disordered" evidence="1">
    <location>
        <begin position="197"/>
        <end position="236"/>
    </location>
</feature>
<dbReference type="SMART" id="SM00164">
    <property type="entry name" value="TBC"/>
    <property type="match status" value="1"/>
</dbReference>
<reference evidence="3 4" key="1">
    <citation type="submission" date="2024-01" db="EMBL/GenBank/DDBJ databases">
        <authorList>
            <consortium name="Genoscope - CEA"/>
            <person name="William W."/>
        </authorList>
    </citation>
    <scope>NUCLEOTIDE SEQUENCE [LARGE SCALE GENOMIC DNA]</scope>
    <source>
        <strain evidence="3 4">29B2s-10</strain>
    </source>
</reference>
<feature type="region of interest" description="Disordered" evidence="1">
    <location>
        <begin position="128"/>
        <end position="181"/>
    </location>
</feature>
<feature type="compositionally biased region" description="Polar residues" evidence="1">
    <location>
        <begin position="128"/>
        <end position="148"/>
    </location>
</feature>
<feature type="compositionally biased region" description="Low complexity" evidence="1">
    <location>
        <begin position="217"/>
        <end position="234"/>
    </location>
</feature>
<dbReference type="SUPFAM" id="SSF47923">
    <property type="entry name" value="Ypt/Rab-GAP domain of gyp1p"/>
    <property type="match status" value="2"/>
</dbReference>
<dbReference type="Gene3D" id="1.10.472.80">
    <property type="entry name" value="Ypt/Rab-GAP domain of gyp1p, domain 3"/>
    <property type="match status" value="1"/>
</dbReference>
<keyword evidence="4" id="KW-1185">Reference proteome</keyword>
<name>A0ABP0EGG7_9ASCO</name>
<evidence type="ECO:0000313" key="3">
    <source>
        <dbReference type="EMBL" id="CAK7908233.1"/>
    </source>
</evidence>
<dbReference type="InterPro" id="IPR035969">
    <property type="entry name" value="Rab-GAP_TBC_sf"/>
</dbReference>
<organism evidence="3 4">
    <name type="scientific">[Candida] anglica</name>
    <dbReference type="NCBI Taxonomy" id="148631"/>
    <lineage>
        <taxon>Eukaryota</taxon>
        <taxon>Fungi</taxon>
        <taxon>Dikarya</taxon>
        <taxon>Ascomycota</taxon>
        <taxon>Saccharomycotina</taxon>
        <taxon>Pichiomycetes</taxon>
        <taxon>Debaryomycetaceae</taxon>
        <taxon>Kurtzmaniella</taxon>
    </lineage>
</organism>
<dbReference type="PROSITE" id="PS50086">
    <property type="entry name" value="TBC_RABGAP"/>
    <property type="match status" value="1"/>
</dbReference>
<dbReference type="EMBL" id="OZ004257">
    <property type="protein sequence ID" value="CAK7908233.1"/>
    <property type="molecule type" value="Genomic_DNA"/>
</dbReference>
<dbReference type="Proteomes" id="UP001497600">
    <property type="component" value="Chromosome E"/>
</dbReference>
<proteinExistence type="predicted"/>
<dbReference type="PANTHER" id="PTHR47219">
    <property type="entry name" value="RAB GTPASE-ACTIVATING PROTEIN 1-LIKE"/>
    <property type="match status" value="1"/>
</dbReference>
<feature type="domain" description="Rab-GAP TBC" evidence="2">
    <location>
        <begin position="443"/>
        <end position="689"/>
    </location>
</feature>